<dbReference type="InterPro" id="IPR023346">
    <property type="entry name" value="Lysozyme-like_dom_sf"/>
</dbReference>
<dbReference type="AlphaFoldDB" id="A0A4V6S782"/>
<accession>A0A4V6S782</accession>
<proteinExistence type="predicted"/>
<dbReference type="OrthoDB" id="9789144at2"/>
<dbReference type="EMBL" id="SSWX01000011">
    <property type="protein sequence ID" value="THJ33282.1"/>
    <property type="molecule type" value="Genomic_DNA"/>
</dbReference>
<gene>
    <name evidence="2" type="ORF">E8K88_09855</name>
</gene>
<name>A0A4V6S782_9BURK</name>
<evidence type="ECO:0000313" key="2">
    <source>
        <dbReference type="EMBL" id="THJ33282.1"/>
    </source>
</evidence>
<keyword evidence="3" id="KW-1185">Reference proteome</keyword>
<dbReference type="Gene3D" id="1.10.530.10">
    <property type="match status" value="1"/>
</dbReference>
<dbReference type="SUPFAM" id="SSF53955">
    <property type="entry name" value="Lysozyme-like"/>
    <property type="match status" value="1"/>
</dbReference>
<evidence type="ECO:0000259" key="1">
    <source>
        <dbReference type="Pfam" id="PF19489"/>
    </source>
</evidence>
<reference evidence="2 3" key="1">
    <citation type="submission" date="2019-04" db="EMBL/GenBank/DDBJ databases">
        <title>Lampropedia sp YIM MLB12 draf genome.</title>
        <authorList>
            <person name="Wang Y.-X."/>
        </authorList>
    </citation>
    <scope>NUCLEOTIDE SEQUENCE [LARGE SCALE GENOMIC DNA]</scope>
    <source>
        <strain evidence="2 3">YIM MLB12</strain>
    </source>
</reference>
<sequence>MLCLAALLSGCSTAPPRNPEDVCAIFQQYPSWHQAALKTQIEWGAPVQVPMAIIYQESSFRSDAVPPKRYLLGFIPWGRISTAYGYSQALDSTWGQYKQETGKSFVKRSDFADSIDFIGWYMSKSRQVNGTAMSDAYGQYLNYHEGWTGYRRQSYLSKSWLPPVARKVQERSQRYAQQYAQCRDSLPKRGWFW</sequence>
<dbReference type="Proteomes" id="UP000306236">
    <property type="component" value="Unassembled WGS sequence"/>
</dbReference>
<feature type="domain" description="Transglycosylase SLT" evidence="1">
    <location>
        <begin position="2"/>
        <end position="182"/>
    </location>
</feature>
<evidence type="ECO:0000313" key="3">
    <source>
        <dbReference type="Proteomes" id="UP000306236"/>
    </source>
</evidence>
<protein>
    <recommendedName>
        <fullName evidence="1">Transglycosylase SLT domain-containing protein</fullName>
    </recommendedName>
</protein>
<dbReference type="Pfam" id="PF19489">
    <property type="entry name" value="SLT_4"/>
    <property type="match status" value="1"/>
</dbReference>
<organism evidence="2 3">
    <name type="scientific">Lampropedia aestuarii</name>
    <dbReference type="NCBI Taxonomy" id="2562762"/>
    <lineage>
        <taxon>Bacteria</taxon>
        <taxon>Pseudomonadati</taxon>
        <taxon>Pseudomonadota</taxon>
        <taxon>Betaproteobacteria</taxon>
        <taxon>Burkholderiales</taxon>
        <taxon>Comamonadaceae</taxon>
        <taxon>Lampropedia</taxon>
    </lineage>
</organism>
<dbReference type="InterPro" id="IPR045795">
    <property type="entry name" value="SLT_4"/>
</dbReference>
<dbReference type="CDD" id="cd00442">
    <property type="entry name" value="Lyz-like"/>
    <property type="match status" value="1"/>
</dbReference>
<comment type="caution">
    <text evidence="2">The sequence shown here is derived from an EMBL/GenBank/DDBJ whole genome shotgun (WGS) entry which is preliminary data.</text>
</comment>